<reference evidence="3 4" key="1">
    <citation type="journal article" date="2021" name="Front. Microbiol.">
        <title>Aerobic Denitrification and Heterotrophic Sulfur Oxidation in the Genus Halomonas Revealed by Six Novel Species Characterizations and Genome-Based Analysis.</title>
        <authorList>
            <person name="Wang L."/>
            <person name="Shao Z."/>
        </authorList>
    </citation>
    <scope>NUCLEOTIDE SEQUENCE [LARGE SCALE GENOMIC DNA]</scope>
    <source>
        <strain evidence="3 4">MCCC 1A11036</strain>
    </source>
</reference>
<keyword evidence="4" id="KW-1185">Reference proteome</keyword>
<dbReference type="Proteomes" id="UP001320122">
    <property type="component" value="Unassembled WGS sequence"/>
</dbReference>
<proteinExistence type="predicted"/>
<dbReference type="EMBL" id="JABFTT010000003">
    <property type="protein sequence ID" value="MCE8019550.1"/>
    <property type="molecule type" value="Genomic_DNA"/>
</dbReference>
<evidence type="ECO:0000256" key="1">
    <source>
        <dbReference type="SAM" id="MobiDB-lite"/>
    </source>
</evidence>
<dbReference type="Pfam" id="PF13503">
    <property type="entry name" value="DUF4123"/>
    <property type="match status" value="1"/>
</dbReference>
<evidence type="ECO:0000313" key="3">
    <source>
        <dbReference type="EMBL" id="MCE8019550.1"/>
    </source>
</evidence>
<evidence type="ECO:0000313" key="4">
    <source>
        <dbReference type="Proteomes" id="UP001320122"/>
    </source>
</evidence>
<accession>A0ABS9ACB0</accession>
<dbReference type="InterPro" id="IPR025391">
    <property type="entry name" value="DUF4123"/>
</dbReference>
<comment type="caution">
    <text evidence="3">The sequence shown here is derived from an EMBL/GenBank/DDBJ whole genome shotgun (WGS) entry which is preliminary data.</text>
</comment>
<dbReference type="RefSeq" id="WP_234272937.1">
    <property type="nucleotide sequence ID" value="NZ_JABFTT010000003.1"/>
</dbReference>
<evidence type="ECO:0000259" key="2">
    <source>
        <dbReference type="Pfam" id="PF13503"/>
    </source>
</evidence>
<sequence length="317" mass="36865">MLVPRHWEDNGELPANHEPPSAGRDDQPSPLSSPLCLRECAYAVLNPLVVDTADWDDLPSEPLVTGNVDVRPHLLPQLIHLAELPAETRLALAERIEQHRQRGVALFCALLDSRSPAERVAQHLKLHLEQRRPGDKRRWWLRFYDPCVFRHLCWQLDADRMDRLLGPIDAWYWPDAQGHWHCRRHRSDQPSGVPHLLLDRAQWARIDRLALLNRTLDVLELAEPELEQDETLWRWVDALLERAERQPLPDEDDRQRYVEQAVRFHPQIHTHPTIHARLERVREQGISYTEACADLDDARMASLAAELTGPDRRQEAP</sequence>
<name>A0ABS9ACB0_9GAMM</name>
<feature type="domain" description="DUF4123" evidence="2">
    <location>
        <begin position="76"/>
        <end position="160"/>
    </location>
</feature>
<organism evidence="3 4">
    <name type="scientific">Billgrantia zhangzhouensis</name>
    <dbReference type="NCBI Taxonomy" id="2733481"/>
    <lineage>
        <taxon>Bacteria</taxon>
        <taxon>Pseudomonadati</taxon>
        <taxon>Pseudomonadota</taxon>
        <taxon>Gammaproteobacteria</taxon>
        <taxon>Oceanospirillales</taxon>
        <taxon>Halomonadaceae</taxon>
        <taxon>Billgrantia</taxon>
    </lineage>
</organism>
<feature type="region of interest" description="Disordered" evidence="1">
    <location>
        <begin position="1"/>
        <end position="31"/>
    </location>
</feature>
<protein>
    <submittedName>
        <fullName evidence="3">DUF4123 domain-containing protein</fullName>
    </submittedName>
</protein>
<gene>
    <name evidence="3" type="ORF">HOP51_05360</name>
</gene>